<reference evidence="10 11" key="1">
    <citation type="submission" date="2013-03" db="EMBL/GenBank/DDBJ databases">
        <title>The Genome Sequence of Exophiala aquamarina CBS 119918.</title>
        <authorList>
            <consortium name="The Broad Institute Genomics Platform"/>
            <person name="Cuomo C."/>
            <person name="de Hoog S."/>
            <person name="Gorbushina A."/>
            <person name="Walker B."/>
            <person name="Young S.K."/>
            <person name="Zeng Q."/>
            <person name="Gargeya S."/>
            <person name="Fitzgerald M."/>
            <person name="Haas B."/>
            <person name="Abouelleil A."/>
            <person name="Allen A.W."/>
            <person name="Alvarado L."/>
            <person name="Arachchi H.M."/>
            <person name="Berlin A.M."/>
            <person name="Chapman S.B."/>
            <person name="Gainer-Dewar J."/>
            <person name="Goldberg J."/>
            <person name="Griggs A."/>
            <person name="Gujja S."/>
            <person name="Hansen M."/>
            <person name="Howarth C."/>
            <person name="Imamovic A."/>
            <person name="Ireland A."/>
            <person name="Larimer J."/>
            <person name="McCowan C."/>
            <person name="Murphy C."/>
            <person name="Pearson M."/>
            <person name="Poon T.W."/>
            <person name="Priest M."/>
            <person name="Roberts A."/>
            <person name="Saif S."/>
            <person name="Shea T."/>
            <person name="Sisk P."/>
            <person name="Sykes S."/>
            <person name="Wortman J."/>
            <person name="Nusbaum C."/>
            <person name="Birren B."/>
        </authorList>
    </citation>
    <scope>NUCLEOTIDE SEQUENCE [LARGE SCALE GENOMIC DNA]</scope>
    <source>
        <strain evidence="10 11">CBS 119918</strain>
    </source>
</reference>
<keyword evidence="2" id="KW-0479">Metal-binding</keyword>
<evidence type="ECO:0000313" key="10">
    <source>
        <dbReference type="EMBL" id="KEF62898.1"/>
    </source>
</evidence>
<dbReference type="GO" id="GO:0000978">
    <property type="term" value="F:RNA polymerase II cis-regulatory region sequence-specific DNA binding"/>
    <property type="evidence" value="ECO:0007669"/>
    <property type="project" value="InterPro"/>
</dbReference>
<evidence type="ECO:0000256" key="6">
    <source>
        <dbReference type="ARBA" id="ARBA00023242"/>
    </source>
</evidence>
<organism evidence="10 11">
    <name type="scientific">Exophiala aquamarina CBS 119918</name>
    <dbReference type="NCBI Taxonomy" id="1182545"/>
    <lineage>
        <taxon>Eukaryota</taxon>
        <taxon>Fungi</taxon>
        <taxon>Dikarya</taxon>
        <taxon>Ascomycota</taxon>
        <taxon>Pezizomycotina</taxon>
        <taxon>Eurotiomycetes</taxon>
        <taxon>Chaetothyriomycetidae</taxon>
        <taxon>Chaetothyriales</taxon>
        <taxon>Herpotrichiellaceae</taxon>
        <taxon>Exophiala</taxon>
    </lineage>
</organism>
<dbReference type="Pfam" id="PF04082">
    <property type="entry name" value="Fungal_trans"/>
    <property type="match status" value="1"/>
</dbReference>
<dbReference type="GO" id="GO:0006351">
    <property type="term" value="P:DNA-templated transcription"/>
    <property type="evidence" value="ECO:0007669"/>
    <property type="project" value="InterPro"/>
</dbReference>
<evidence type="ECO:0000256" key="8">
    <source>
        <dbReference type="SAM" id="MobiDB-lite"/>
    </source>
</evidence>
<dbReference type="InterPro" id="IPR051059">
    <property type="entry name" value="VerF-like"/>
</dbReference>
<dbReference type="CDD" id="cd12148">
    <property type="entry name" value="fungal_TF_MHR"/>
    <property type="match status" value="1"/>
</dbReference>
<dbReference type="GO" id="GO:0000981">
    <property type="term" value="F:DNA-binding transcription factor activity, RNA polymerase II-specific"/>
    <property type="evidence" value="ECO:0007669"/>
    <property type="project" value="InterPro"/>
</dbReference>
<gene>
    <name evidence="10" type="ORF">A1O9_00872</name>
</gene>
<dbReference type="GO" id="GO:0008270">
    <property type="term" value="F:zinc ion binding"/>
    <property type="evidence" value="ECO:0007669"/>
    <property type="project" value="UniProtKB-KW"/>
</dbReference>
<evidence type="ECO:0000256" key="2">
    <source>
        <dbReference type="ARBA" id="ARBA00022723"/>
    </source>
</evidence>
<dbReference type="RefSeq" id="XP_013265488.1">
    <property type="nucleotide sequence ID" value="XM_013410034.1"/>
</dbReference>
<comment type="caution">
    <text evidence="10">The sequence shown here is derived from an EMBL/GenBank/DDBJ whole genome shotgun (WGS) entry which is preliminary data.</text>
</comment>
<keyword evidence="11" id="KW-1185">Reference proteome</keyword>
<dbReference type="InterPro" id="IPR013087">
    <property type="entry name" value="Znf_C2H2_type"/>
</dbReference>
<keyword evidence="5" id="KW-0862">Zinc</keyword>
<dbReference type="GO" id="GO:0000785">
    <property type="term" value="C:chromatin"/>
    <property type="evidence" value="ECO:0007669"/>
    <property type="project" value="TreeGrafter"/>
</dbReference>
<dbReference type="InterPro" id="IPR036236">
    <property type="entry name" value="Znf_C2H2_sf"/>
</dbReference>
<keyword evidence="4 7" id="KW-0863">Zinc-finger</keyword>
<evidence type="ECO:0000256" key="5">
    <source>
        <dbReference type="ARBA" id="ARBA00022833"/>
    </source>
</evidence>
<dbReference type="STRING" id="1182545.A0A072PU75"/>
<evidence type="ECO:0000256" key="4">
    <source>
        <dbReference type="ARBA" id="ARBA00022771"/>
    </source>
</evidence>
<dbReference type="GO" id="GO:0005634">
    <property type="term" value="C:nucleus"/>
    <property type="evidence" value="ECO:0007669"/>
    <property type="project" value="UniProtKB-SubCell"/>
</dbReference>
<sequence>MTVLEVAEAAGSNSRTMPIKPRPYSCSLCDTAFTRAAHLRRHENSRRITSDTRLLSHTHDLDRYVGEEVLLSHMLGGVHTKRRDRAASPAQQPDSGGGIDVPPPLQRVPALSENGGSPEEGASQRTPSVPPMYFPASETLSQVAPENMNFLHSSLTPFEGWSIPDVVMADGTANSKELPDHSARSASQGQVLSVGDPVLELRDQGSAVAAIPGFDEYFLNHFSQKSPPYRFSDQGYEQARANLILFAKGKDTAQPWFPSKYVVIRFVKAFFQHMTPHLPIIHEPTFDITVAPPPLLYQVMAFGALYLTENDIAFKLHTIGTKLIIENQQEALFSINESPFALWTFQSFILINVFKAYTAASLTDSQALRIFSFTIQLARQSLPEVQKPRSMIYKEWVYEESVSRCLAWCVVLAAMFGSQTREQFFSFPLSEKGFPLPSHHGEWQLDEAQWLGLATQPLDHLETFTGILSGQRRADDISTFGLLALTASLVCRICSFERSFTLEHPFLYRAFAAQMDQPLEILNDMWSWQARPLEEWGSTRDPLAQCTNALLSLAFLHLYGSQPLDRMKKILIDPSSYTDVASLFDFMSDQPHAPVGLHKALVRAAEDFRHDCRIGIGYLQKVAPHRFSPLSASSMCETALLLTWYQASKTSGQAYVEYWHDIEVCLTEAAVELCGSDVSEKPLELSSSLDTYAKMLDKNTVWQWPVTLARLMSSAADQIRKVGQ</sequence>
<dbReference type="Proteomes" id="UP000027920">
    <property type="component" value="Unassembled WGS sequence"/>
</dbReference>
<evidence type="ECO:0000256" key="7">
    <source>
        <dbReference type="PROSITE-ProRule" id="PRU00042"/>
    </source>
</evidence>
<evidence type="ECO:0000256" key="3">
    <source>
        <dbReference type="ARBA" id="ARBA00022737"/>
    </source>
</evidence>
<feature type="region of interest" description="Disordered" evidence="8">
    <location>
        <begin position="80"/>
        <end position="134"/>
    </location>
</feature>
<evidence type="ECO:0000256" key="1">
    <source>
        <dbReference type="ARBA" id="ARBA00004123"/>
    </source>
</evidence>
<feature type="domain" description="C2H2-type" evidence="9">
    <location>
        <begin position="24"/>
        <end position="54"/>
    </location>
</feature>
<evidence type="ECO:0000313" key="11">
    <source>
        <dbReference type="Proteomes" id="UP000027920"/>
    </source>
</evidence>
<dbReference type="Gene3D" id="3.30.160.60">
    <property type="entry name" value="Classic Zinc Finger"/>
    <property type="match status" value="1"/>
</dbReference>
<keyword evidence="6" id="KW-0539">Nucleus</keyword>
<keyword evidence="3" id="KW-0677">Repeat</keyword>
<dbReference type="VEuPathDB" id="FungiDB:A1O9_00872"/>
<dbReference type="InterPro" id="IPR007219">
    <property type="entry name" value="XnlR_reg_dom"/>
</dbReference>
<dbReference type="PANTHER" id="PTHR40626">
    <property type="entry name" value="MIP31509P"/>
    <property type="match status" value="1"/>
</dbReference>
<comment type="subcellular location">
    <subcellularLocation>
        <location evidence="1">Nucleus</location>
    </subcellularLocation>
</comment>
<dbReference type="SUPFAM" id="SSF57667">
    <property type="entry name" value="beta-beta-alpha zinc fingers"/>
    <property type="match status" value="1"/>
</dbReference>
<dbReference type="HOGENOM" id="CLU_023184_0_0_1"/>
<protein>
    <recommendedName>
        <fullName evidence="9">C2H2-type domain-containing protein</fullName>
    </recommendedName>
</protein>
<name>A0A072PU75_9EURO</name>
<dbReference type="EMBL" id="AMGV01000001">
    <property type="protein sequence ID" value="KEF62898.1"/>
    <property type="molecule type" value="Genomic_DNA"/>
</dbReference>
<dbReference type="OrthoDB" id="4117595at2759"/>
<dbReference type="PANTHER" id="PTHR40626:SF11">
    <property type="entry name" value="ZINC FINGER PROTEIN YPR022C"/>
    <property type="match status" value="1"/>
</dbReference>
<accession>A0A072PU75</accession>
<dbReference type="AlphaFoldDB" id="A0A072PU75"/>
<proteinExistence type="predicted"/>
<dbReference type="PROSITE" id="PS50157">
    <property type="entry name" value="ZINC_FINGER_C2H2_2"/>
    <property type="match status" value="1"/>
</dbReference>
<evidence type="ECO:0000259" key="9">
    <source>
        <dbReference type="PROSITE" id="PS50157"/>
    </source>
</evidence>
<dbReference type="GeneID" id="25275822"/>